<feature type="compositionally biased region" description="Polar residues" evidence="6">
    <location>
        <begin position="53"/>
        <end position="72"/>
    </location>
</feature>
<dbReference type="SUPFAM" id="SSF144083">
    <property type="entry name" value="Magnesium transport protein CorA, transmembrane region"/>
    <property type="match status" value="1"/>
</dbReference>
<proteinExistence type="inferred from homology"/>
<keyword evidence="9" id="KW-1185">Reference proteome</keyword>
<dbReference type="Gene3D" id="3.30.460.20">
    <property type="entry name" value="CorA soluble domain-like"/>
    <property type="match status" value="1"/>
</dbReference>
<evidence type="ECO:0000313" key="9">
    <source>
        <dbReference type="Proteomes" id="UP000662931"/>
    </source>
</evidence>
<protein>
    <submittedName>
        <fullName evidence="8">Uncharacterized protein</fullName>
    </submittedName>
</protein>
<feature type="compositionally biased region" description="Low complexity" evidence="6">
    <location>
        <begin position="213"/>
        <end position="227"/>
    </location>
</feature>
<dbReference type="OrthoDB" id="29879at2759"/>
<dbReference type="FunFam" id="1.20.58.340:FF:000008">
    <property type="entry name" value="CorA family metal ion transporter"/>
    <property type="match status" value="1"/>
</dbReference>
<evidence type="ECO:0000256" key="3">
    <source>
        <dbReference type="ARBA" id="ARBA00022692"/>
    </source>
</evidence>
<dbReference type="GO" id="GO:0000329">
    <property type="term" value="C:fungal-type vacuole membrane"/>
    <property type="evidence" value="ECO:0007669"/>
    <property type="project" value="TreeGrafter"/>
</dbReference>
<keyword evidence="4 7" id="KW-1133">Transmembrane helix</keyword>
<dbReference type="AlphaFoldDB" id="A0A875RTF4"/>
<evidence type="ECO:0000256" key="1">
    <source>
        <dbReference type="ARBA" id="ARBA00004141"/>
    </source>
</evidence>
<feature type="compositionally biased region" description="Polar residues" evidence="6">
    <location>
        <begin position="574"/>
        <end position="584"/>
    </location>
</feature>
<feature type="region of interest" description="Disordered" evidence="6">
    <location>
        <begin position="558"/>
        <end position="584"/>
    </location>
</feature>
<dbReference type="GO" id="GO:0010961">
    <property type="term" value="P:intracellular magnesium ion homeostasis"/>
    <property type="evidence" value="ECO:0007669"/>
    <property type="project" value="TreeGrafter"/>
</dbReference>
<evidence type="ECO:0000256" key="7">
    <source>
        <dbReference type="SAM" id="Phobius"/>
    </source>
</evidence>
<feature type="region of interest" description="Disordered" evidence="6">
    <location>
        <begin position="44"/>
        <end position="103"/>
    </location>
</feature>
<keyword evidence="3 7" id="KW-0812">Transmembrane</keyword>
<evidence type="ECO:0000256" key="6">
    <source>
        <dbReference type="SAM" id="MobiDB-lite"/>
    </source>
</evidence>
<dbReference type="InterPro" id="IPR045863">
    <property type="entry name" value="CorA_TM1_TM2"/>
</dbReference>
<dbReference type="EMBL" id="CP064812">
    <property type="protein sequence ID" value="QPG73437.1"/>
    <property type="molecule type" value="Genomic_DNA"/>
</dbReference>
<evidence type="ECO:0000313" key="8">
    <source>
        <dbReference type="EMBL" id="QPG73437.1"/>
    </source>
</evidence>
<dbReference type="Pfam" id="PF01544">
    <property type="entry name" value="CorA"/>
    <property type="match status" value="3"/>
</dbReference>
<feature type="compositionally biased region" description="Acidic residues" evidence="6">
    <location>
        <begin position="197"/>
        <end position="209"/>
    </location>
</feature>
<comment type="similarity">
    <text evidence="2">Belongs to the CorA metal ion transporter (MIT) (TC 1.A.35) family.</text>
</comment>
<comment type="subcellular location">
    <subcellularLocation>
        <location evidence="1">Membrane</location>
        <topology evidence="1">Multi-pass membrane protein</topology>
    </subcellularLocation>
</comment>
<feature type="transmembrane region" description="Helical" evidence="7">
    <location>
        <begin position="869"/>
        <end position="888"/>
    </location>
</feature>
<evidence type="ECO:0000256" key="5">
    <source>
        <dbReference type="ARBA" id="ARBA00023136"/>
    </source>
</evidence>
<dbReference type="InterPro" id="IPR002523">
    <property type="entry name" value="MgTranspt_CorA/ZnTranspt_ZntB"/>
</dbReference>
<evidence type="ECO:0000256" key="4">
    <source>
        <dbReference type="ARBA" id="ARBA00022989"/>
    </source>
</evidence>
<feature type="compositionally biased region" description="Polar residues" evidence="6">
    <location>
        <begin position="117"/>
        <end position="138"/>
    </location>
</feature>
<dbReference type="PANTHER" id="PTHR21535">
    <property type="entry name" value="MAGNESIUM AND COBALT TRANSPORT PROTEIN/MITOCHONDRIAL IMPORT INNER MEMBRANE TRANSLOCASE SUBUNIT TIM8"/>
    <property type="match status" value="1"/>
</dbReference>
<sequence>MSDNEFSPPTEEVTDAMGQVFEDLVPSKNVKEINTVDDPIYDHRYHTGMLPDKSSQAASIQSTPIGSASGATTAARKARQPKRNFVTGPSPSWNNISAGVSSPQTKLENTSASAMIGSHSHSNAQRKYGTTTRNSTSGLHFRSEPSVPDLSRYQVSPVPPIISNQDVFLPRGGVRRRAYSEVDHNTRNYMLNREYSPFDEQDDMGDDDSSVYISSNPSSREGSISSSIDDVCFPVDTIDDSGKKRMWPDIQILEDFANQEAEEIKKVNEASAALSQDSSVPEPGEGVNFEYPLVSNVDQGDSLTEPLIQTKEEEANLINERLRPPKLTPWDIQRHDSFKARQAMLENFRFTYFREDLPETIHSTNISGLTRKENTTFSDLFCPSYYGPKVQQSQAQTSPLNSDSLHNYARESTPQLSQANSKISKIGTASTTPTPSVADYSHVEKQNVPAFWLDVYNPTEDEMKVMSKTFGIHPLTTEDIFLGEAREKVELFKDYYFVCFTSFDVAQEHHRQKAIEKAHALSVLEEEEESRSKNETWFQRFRESVGFSRRTRSDIDRVDMSSPLSSKPSLRRSTASTSSQKTKLGSRQDELVSLNMYIIVFGDGVITFHFRPTPHPSNVRRRVRLLRDYLTVTSDWIGYALIDDITDAFAPLIESIETEVNAIEDEILVMQSGEHSDSDDSSDEEDEEDRVWVRLKRRSSTVGVGQQRSLKSYKSSLSSTSSSSSSTKIISWKRKGDMLRRIGECRRRVMSLLRLLGTKPDVIKGFAKRCNEQWQVAPKSEIGLYLGDIQDHVVTMVQSLNHYEKVLARSHSNYLAQINIDMTKVNNDMNDILGKITILGSIVLPLNIITGLWGMNCLVPGQDVENLKWFWGILAGMMAFSMACYLYARRVSGLV</sequence>
<name>A0A875RTF4_EENNA</name>
<gene>
    <name evidence="8" type="ORF">FOA43_000747</name>
</gene>
<accession>A0A875RTF4</accession>
<keyword evidence="5 7" id="KW-0472">Membrane</keyword>
<dbReference type="InterPro" id="IPR045861">
    <property type="entry name" value="CorA_cytoplasmic_dom"/>
</dbReference>
<dbReference type="PANTHER" id="PTHR21535:SF51">
    <property type="entry name" value="MANGANESE RESISTANCE PROTEIN MNR2"/>
    <property type="match status" value="1"/>
</dbReference>
<dbReference type="RefSeq" id="XP_038777002.1">
    <property type="nucleotide sequence ID" value="XM_038921074.1"/>
</dbReference>
<dbReference type="GeneID" id="62194148"/>
<feature type="region of interest" description="Disordered" evidence="6">
    <location>
        <begin position="197"/>
        <end position="227"/>
    </location>
</feature>
<dbReference type="GO" id="GO:0015095">
    <property type="term" value="F:magnesium ion transmembrane transporter activity"/>
    <property type="evidence" value="ECO:0007669"/>
    <property type="project" value="InterPro"/>
</dbReference>
<reference evidence="8" key="1">
    <citation type="submission" date="2020-10" db="EMBL/GenBank/DDBJ databases">
        <authorList>
            <person name="Roach M.J.R."/>
        </authorList>
    </citation>
    <scope>NUCLEOTIDE SEQUENCE</scope>
    <source>
        <strain evidence="8">CBS 1945</strain>
    </source>
</reference>
<dbReference type="CDD" id="cd12829">
    <property type="entry name" value="Alr1p-like"/>
    <property type="match status" value="1"/>
</dbReference>
<feature type="transmembrane region" description="Helical" evidence="7">
    <location>
        <begin position="832"/>
        <end position="849"/>
    </location>
</feature>
<dbReference type="Gene3D" id="1.20.58.340">
    <property type="entry name" value="Magnesium transport protein CorA, transmembrane region"/>
    <property type="match status" value="2"/>
</dbReference>
<feature type="compositionally biased region" description="Low complexity" evidence="6">
    <location>
        <begin position="561"/>
        <end position="573"/>
    </location>
</feature>
<dbReference type="KEGG" id="bnn:FOA43_000747"/>
<feature type="region of interest" description="Disordered" evidence="6">
    <location>
        <begin position="117"/>
        <end position="148"/>
    </location>
</feature>
<feature type="compositionally biased region" description="Polar residues" evidence="6">
    <location>
        <begin position="87"/>
        <end position="103"/>
    </location>
</feature>
<feature type="transmembrane region" description="Helical" evidence="7">
    <location>
        <begin position="591"/>
        <end position="610"/>
    </location>
</feature>
<dbReference type="Proteomes" id="UP000662931">
    <property type="component" value="Chromosome 1"/>
</dbReference>
<organism evidence="8 9">
    <name type="scientific">Eeniella nana</name>
    <name type="common">Yeast</name>
    <name type="synonym">Brettanomyces nanus</name>
    <dbReference type="NCBI Taxonomy" id="13502"/>
    <lineage>
        <taxon>Eukaryota</taxon>
        <taxon>Fungi</taxon>
        <taxon>Dikarya</taxon>
        <taxon>Ascomycota</taxon>
        <taxon>Saccharomycotina</taxon>
        <taxon>Pichiomycetes</taxon>
        <taxon>Pichiales</taxon>
        <taxon>Pichiaceae</taxon>
        <taxon>Brettanomyces</taxon>
    </lineage>
</organism>
<dbReference type="InterPro" id="IPR044089">
    <property type="entry name" value="Alr1-like"/>
</dbReference>
<evidence type="ECO:0000256" key="2">
    <source>
        <dbReference type="ARBA" id="ARBA00009765"/>
    </source>
</evidence>
<dbReference type="SUPFAM" id="SSF143865">
    <property type="entry name" value="CorA soluble domain-like"/>
    <property type="match status" value="1"/>
</dbReference>